<evidence type="ECO:0000259" key="6">
    <source>
        <dbReference type="PROSITE" id="PS51192"/>
    </source>
</evidence>
<dbReference type="FunFam" id="3.40.50.10810:FF:000019">
    <property type="entry name" value="DNA excision repair protein ERCC-6-like 2 isoform X1"/>
    <property type="match status" value="1"/>
</dbReference>
<reference evidence="7 8" key="1">
    <citation type="journal article" date="2020" name="Nature">
        <title>Six reference-quality genomes reveal evolution of bat adaptations.</title>
        <authorList>
            <person name="Jebb D."/>
            <person name="Huang Z."/>
            <person name="Pippel M."/>
            <person name="Hughes G.M."/>
            <person name="Lavrichenko K."/>
            <person name="Devanna P."/>
            <person name="Winkler S."/>
            <person name="Jermiin L.S."/>
            <person name="Skirmuntt E.C."/>
            <person name="Katzourakis A."/>
            <person name="Burkitt-Gray L."/>
            <person name="Ray D.A."/>
            <person name="Sullivan K.A.M."/>
            <person name="Roscito J.G."/>
            <person name="Kirilenko B.M."/>
            <person name="Davalos L.M."/>
            <person name="Corthals A.P."/>
            <person name="Power M.L."/>
            <person name="Jones G."/>
            <person name="Ransome R.D."/>
            <person name="Dechmann D.K.N."/>
            <person name="Locatelli A.G."/>
            <person name="Puechmaille S.J."/>
            <person name="Fedrigo O."/>
            <person name="Jarvis E.D."/>
            <person name="Hiller M."/>
            <person name="Vernes S.C."/>
            <person name="Myers E.W."/>
            <person name="Teeling E.C."/>
        </authorList>
    </citation>
    <scope>NUCLEOTIDE SEQUENCE [LARGE SCALE GENOMIC DNA]</scope>
    <source>
        <strain evidence="7">MRouAeg1</strain>
        <tissue evidence="7">Muscle</tissue>
    </source>
</reference>
<keyword evidence="5" id="KW-0539">Nucleus</keyword>
<sequence>MPEFLLRSLKKEPPLSIAKKMFLIVAPLSVLYNWRDELDTWGYFRVTILHGNRKDNELIRVKQRKCEIALTTYETLRLCLDDLNSLEWSAVIVDEAHRIKNPKARVTEVMKALKCNVRIGLTGTILQNNMKELWCVMDW</sequence>
<dbReference type="Proteomes" id="UP000593571">
    <property type="component" value="Unassembled WGS sequence"/>
</dbReference>
<evidence type="ECO:0000256" key="3">
    <source>
        <dbReference type="ARBA" id="ARBA00022801"/>
    </source>
</evidence>
<dbReference type="PROSITE" id="PS00690">
    <property type="entry name" value="DEAH_ATP_HELICASE"/>
    <property type="match status" value="1"/>
</dbReference>
<dbReference type="AlphaFoldDB" id="A0A7J8IHY2"/>
<comment type="subcellular location">
    <subcellularLocation>
        <location evidence="1">Nucleus</location>
    </subcellularLocation>
</comment>
<dbReference type="SUPFAM" id="SSF52540">
    <property type="entry name" value="P-loop containing nucleoside triphosphate hydrolases"/>
    <property type="match status" value="1"/>
</dbReference>
<dbReference type="InterPro" id="IPR050496">
    <property type="entry name" value="SNF2_RAD54_helicase_repair"/>
</dbReference>
<keyword evidence="3" id="KW-0378">Hydrolase</keyword>
<dbReference type="GO" id="GO:0004386">
    <property type="term" value="F:helicase activity"/>
    <property type="evidence" value="ECO:0007669"/>
    <property type="project" value="UniProtKB-KW"/>
</dbReference>
<comment type="similarity">
    <text evidence="2">Belongs to the SNF2/RAD54 helicase family.</text>
</comment>
<dbReference type="InterPro" id="IPR002464">
    <property type="entry name" value="DNA/RNA_helicase_DEAH_CS"/>
</dbReference>
<keyword evidence="8" id="KW-1185">Reference proteome</keyword>
<comment type="caution">
    <text evidence="7">The sequence shown here is derived from an EMBL/GenBank/DDBJ whole genome shotgun (WGS) entry which is preliminary data.</text>
</comment>
<dbReference type="InterPro" id="IPR014001">
    <property type="entry name" value="Helicase_ATP-bd"/>
</dbReference>
<dbReference type="GO" id="GO:0005524">
    <property type="term" value="F:ATP binding"/>
    <property type="evidence" value="ECO:0007669"/>
    <property type="project" value="InterPro"/>
</dbReference>
<keyword evidence="4" id="KW-0347">Helicase</keyword>
<evidence type="ECO:0000313" key="7">
    <source>
        <dbReference type="EMBL" id="KAF6484236.1"/>
    </source>
</evidence>
<evidence type="ECO:0000256" key="5">
    <source>
        <dbReference type="ARBA" id="ARBA00023242"/>
    </source>
</evidence>
<dbReference type="EMBL" id="JACASE010000003">
    <property type="protein sequence ID" value="KAF6484236.1"/>
    <property type="molecule type" value="Genomic_DNA"/>
</dbReference>
<dbReference type="GO" id="GO:0016787">
    <property type="term" value="F:hydrolase activity"/>
    <property type="evidence" value="ECO:0007669"/>
    <property type="project" value="UniProtKB-KW"/>
</dbReference>
<dbReference type="Gene3D" id="3.40.50.10810">
    <property type="entry name" value="Tandem AAA-ATPase domain"/>
    <property type="match status" value="1"/>
</dbReference>
<name>A0A7J8IHY2_ROUAE</name>
<organism evidence="7 8">
    <name type="scientific">Rousettus aegyptiacus</name>
    <name type="common">Egyptian fruit bat</name>
    <name type="synonym">Pteropus aegyptiacus</name>
    <dbReference type="NCBI Taxonomy" id="9407"/>
    <lineage>
        <taxon>Eukaryota</taxon>
        <taxon>Metazoa</taxon>
        <taxon>Chordata</taxon>
        <taxon>Craniata</taxon>
        <taxon>Vertebrata</taxon>
        <taxon>Euteleostomi</taxon>
        <taxon>Mammalia</taxon>
        <taxon>Eutheria</taxon>
        <taxon>Laurasiatheria</taxon>
        <taxon>Chiroptera</taxon>
        <taxon>Yinpterochiroptera</taxon>
        <taxon>Pteropodoidea</taxon>
        <taxon>Pteropodidae</taxon>
        <taxon>Rousettinae</taxon>
        <taxon>Rousettus</taxon>
    </lineage>
</organism>
<gene>
    <name evidence="7" type="ORF">HJG63_004591</name>
</gene>
<evidence type="ECO:0000313" key="8">
    <source>
        <dbReference type="Proteomes" id="UP000593571"/>
    </source>
</evidence>
<evidence type="ECO:0000256" key="1">
    <source>
        <dbReference type="ARBA" id="ARBA00004123"/>
    </source>
</evidence>
<dbReference type="Pfam" id="PF00176">
    <property type="entry name" value="SNF2-rel_dom"/>
    <property type="match status" value="1"/>
</dbReference>
<dbReference type="PANTHER" id="PTHR45629:SF7">
    <property type="entry name" value="DNA EXCISION REPAIR PROTEIN ERCC-6-RELATED"/>
    <property type="match status" value="1"/>
</dbReference>
<dbReference type="GO" id="GO:0005634">
    <property type="term" value="C:nucleus"/>
    <property type="evidence" value="ECO:0007669"/>
    <property type="project" value="UniProtKB-SubCell"/>
</dbReference>
<dbReference type="InterPro" id="IPR038718">
    <property type="entry name" value="SNF2-like_sf"/>
</dbReference>
<dbReference type="InterPro" id="IPR027417">
    <property type="entry name" value="P-loop_NTPase"/>
</dbReference>
<keyword evidence="4" id="KW-0067">ATP-binding</keyword>
<proteinExistence type="inferred from homology"/>
<accession>A0A7J8IHY2</accession>
<evidence type="ECO:0000256" key="4">
    <source>
        <dbReference type="ARBA" id="ARBA00022806"/>
    </source>
</evidence>
<feature type="domain" description="Helicase ATP-binding" evidence="6">
    <location>
        <begin position="1"/>
        <end position="139"/>
    </location>
</feature>
<dbReference type="PANTHER" id="PTHR45629">
    <property type="entry name" value="SNF2/RAD54 FAMILY MEMBER"/>
    <property type="match status" value="1"/>
</dbReference>
<keyword evidence="4" id="KW-0547">Nucleotide-binding</keyword>
<dbReference type="SMART" id="SM00487">
    <property type="entry name" value="DEXDc"/>
    <property type="match status" value="1"/>
</dbReference>
<protein>
    <submittedName>
        <fullName evidence="7">ERCC excision repair 6 like 2</fullName>
    </submittedName>
</protein>
<evidence type="ECO:0000256" key="2">
    <source>
        <dbReference type="ARBA" id="ARBA00007025"/>
    </source>
</evidence>
<dbReference type="InterPro" id="IPR000330">
    <property type="entry name" value="SNF2_N"/>
</dbReference>
<dbReference type="PROSITE" id="PS51192">
    <property type="entry name" value="HELICASE_ATP_BIND_1"/>
    <property type="match status" value="1"/>
</dbReference>